<evidence type="ECO:0000313" key="12">
    <source>
        <dbReference type="RefSeq" id="XP_072844507.1"/>
    </source>
</evidence>
<dbReference type="InterPro" id="IPR001909">
    <property type="entry name" value="KRAB"/>
</dbReference>
<dbReference type="PANTHER" id="PTHR45935">
    <property type="entry name" value="PROTEIN ZBED8-RELATED"/>
    <property type="match status" value="1"/>
</dbReference>
<dbReference type="RefSeq" id="XP_072844509.1">
    <property type="nucleotide sequence ID" value="XM_072988408.1"/>
</dbReference>
<dbReference type="PROSITE" id="PS50805">
    <property type="entry name" value="KRAB"/>
    <property type="match status" value="1"/>
</dbReference>
<evidence type="ECO:0000256" key="8">
    <source>
        <dbReference type="SAM" id="MobiDB-lite"/>
    </source>
</evidence>
<dbReference type="SMART" id="SM00431">
    <property type="entry name" value="SCAN"/>
    <property type="match status" value="1"/>
</dbReference>
<dbReference type="InterPro" id="IPR003309">
    <property type="entry name" value="SCAN_dom"/>
</dbReference>
<dbReference type="SUPFAM" id="SSF109640">
    <property type="entry name" value="KRAB domain (Kruppel-associated box)"/>
    <property type="match status" value="1"/>
</dbReference>
<dbReference type="Pfam" id="PF02023">
    <property type="entry name" value="SCAN"/>
    <property type="match status" value="1"/>
</dbReference>
<keyword evidence="7" id="KW-0539">Nucleus</keyword>
<organism evidence="11 13">
    <name type="scientific">Pogona vitticeps</name>
    <name type="common">central bearded dragon</name>
    <dbReference type="NCBI Taxonomy" id="103695"/>
    <lineage>
        <taxon>Eukaryota</taxon>
        <taxon>Metazoa</taxon>
        <taxon>Chordata</taxon>
        <taxon>Craniata</taxon>
        <taxon>Vertebrata</taxon>
        <taxon>Euteleostomi</taxon>
        <taxon>Lepidosauria</taxon>
        <taxon>Squamata</taxon>
        <taxon>Bifurcata</taxon>
        <taxon>Unidentata</taxon>
        <taxon>Episquamata</taxon>
        <taxon>Toxicofera</taxon>
        <taxon>Iguania</taxon>
        <taxon>Acrodonta</taxon>
        <taxon>Agamidae</taxon>
        <taxon>Amphibolurinae</taxon>
        <taxon>Pogona</taxon>
    </lineage>
</organism>
<dbReference type="PANTHER" id="PTHR45935:SF15">
    <property type="entry name" value="SCAN BOX DOMAIN-CONTAINING PROTEIN"/>
    <property type="match status" value="1"/>
</dbReference>
<keyword evidence="6" id="KW-0804">Transcription</keyword>
<dbReference type="InterPro" id="IPR036051">
    <property type="entry name" value="KRAB_dom_sf"/>
</dbReference>
<evidence type="ECO:0000256" key="4">
    <source>
        <dbReference type="ARBA" id="ARBA00022833"/>
    </source>
</evidence>
<dbReference type="GeneID" id="140703996"/>
<dbReference type="PROSITE" id="PS50804">
    <property type="entry name" value="SCAN_BOX"/>
    <property type="match status" value="1"/>
</dbReference>
<evidence type="ECO:0000256" key="6">
    <source>
        <dbReference type="ARBA" id="ARBA00023163"/>
    </source>
</evidence>
<evidence type="ECO:0000259" key="9">
    <source>
        <dbReference type="PROSITE" id="PS50804"/>
    </source>
</evidence>
<gene>
    <name evidence="12 13 14" type="primary">LOC140703996</name>
</gene>
<feature type="domain" description="SCAN box" evidence="9">
    <location>
        <begin position="47"/>
        <end position="124"/>
    </location>
</feature>
<evidence type="ECO:0000256" key="7">
    <source>
        <dbReference type="ARBA" id="ARBA00023242"/>
    </source>
</evidence>
<dbReference type="RefSeq" id="XP_072844507.1">
    <property type="nucleotide sequence ID" value="XM_072988406.1"/>
</dbReference>
<dbReference type="InterPro" id="IPR036236">
    <property type="entry name" value="Znf_C2H2_sf"/>
</dbReference>
<proteinExistence type="predicted"/>
<dbReference type="SMART" id="SM00349">
    <property type="entry name" value="KRAB"/>
    <property type="match status" value="1"/>
</dbReference>
<dbReference type="SUPFAM" id="SSF57667">
    <property type="entry name" value="beta-beta-alpha zinc fingers"/>
    <property type="match status" value="1"/>
</dbReference>
<dbReference type="CDD" id="cd07765">
    <property type="entry name" value="KRAB_A-box"/>
    <property type="match status" value="1"/>
</dbReference>
<protein>
    <submittedName>
        <fullName evidence="12 13">Zinc finger protein 202-like</fullName>
    </submittedName>
</protein>
<evidence type="ECO:0000259" key="10">
    <source>
        <dbReference type="PROSITE" id="PS50805"/>
    </source>
</evidence>
<keyword evidence="3" id="KW-0863">Zinc-finger</keyword>
<keyword evidence="4" id="KW-0862">Zinc</keyword>
<feature type="domain" description="KRAB" evidence="10">
    <location>
        <begin position="206"/>
        <end position="284"/>
    </location>
</feature>
<keyword evidence="1" id="KW-0479">Metal-binding</keyword>
<keyword evidence="2" id="KW-0677">Repeat</keyword>
<evidence type="ECO:0000313" key="13">
    <source>
        <dbReference type="RefSeq" id="XP_072844508.1"/>
    </source>
</evidence>
<feature type="region of interest" description="Disordered" evidence="8">
    <location>
        <begin position="140"/>
        <end position="198"/>
    </location>
</feature>
<keyword evidence="11" id="KW-1185">Reference proteome</keyword>
<dbReference type="Proteomes" id="UP001652642">
    <property type="component" value="Chromosome 2"/>
</dbReference>
<dbReference type="InterPro" id="IPR038269">
    <property type="entry name" value="SCAN_sf"/>
</dbReference>
<evidence type="ECO:0000256" key="3">
    <source>
        <dbReference type="ARBA" id="ARBA00022771"/>
    </source>
</evidence>
<sequence length="342" mass="39139">MADQHTPLPRAGRHPNVIQVTSLQTCSERTVEKVLDEEMPSSDTQCQKFRKFSYKEADGPREVCSRLHHLCRQWLKPEQHTKAQILDLVILEQFLAVLPLEMSSWVRECGAETTSQAVSLAEGFLGLSQAEERKQEELELGNLSVENQPDFRRAEEPQQDSKQDPQQEEINQGNEGGVSFIGAGARPTTSSPSSLPCCGEADLGPVTFEEVAVHFTQEEWAMLHPDQRALHQEVMEENWQMVSSLDEWREKNVRPRYEKTCTQKLEVAGHPRTHTEETCTKEKPYKCIISGKYFRLMVARMVHRRVRTEKNSFFRKMSGKCLNSKAGVLTHRRVSTGKKLYK</sequence>
<dbReference type="Pfam" id="PF01352">
    <property type="entry name" value="KRAB"/>
    <property type="match status" value="1"/>
</dbReference>
<name>A0ABM5FGH6_9SAUR</name>
<keyword evidence="5" id="KW-0805">Transcription regulation</keyword>
<accession>A0ABM5FGH6</accession>
<dbReference type="RefSeq" id="XP_072844508.1">
    <property type="nucleotide sequence ID" value="XM_072988407.1"/>
</dbReference>
<dbReference type="CDD" id="cd07936">
    <property type="entry name" value="SCAN"/>
    <property type="match status" value="1"/>
</dbReference>
<dbReference type="Gene3D" id="1.10.4020.10">
    <property type="entry name" value="DNA breaking-rejoining enzymes"/>
    <property type="match status" value="1"/>
</dbReference>
<dbReference type="Gene3D" id="6.10.140.140">
    <property type="match status" value="1"/>
</dbReference>
<evidence type="ECO:0000313" key="11">
    <source>
        <dbReference type="Proteomes" id="UP001652642"/>
    </source>
</evidence>
<evidence type="ECO:0000256" key="2">
    <source>
        <dbReference type="ARBA" id="ARBA00022737"/>
    </source>
</evidence>
<dbReference type="InterPro" id="IPR050916">
    <property type="entry name" value="SCAN-C2H2_zinc_finger"/>
</dbReference>
<dbReference type="Gene3D" id="3.30.160.60">
    <property type="entry name" value="Classic Zinc Finger"/>
    <property type="match status" value="1"/>
</dbReference>
<reference evidence="11 12" key="1">
    <citation type="submission" date="2025-05" db="UniProtKB">
        <authorList>
            <consortium name="RefSeq"/>
        </authorList>
    </citation>
    <scope>NUCLEOTIDE SEQUENCE [LARGE SCALE GENOMIC DNA]</scope>
</reference>
<evidence type="ECO:0000256" key="5">
    <source>
        <dbReference type="ARBA" id="ARBA00023015"/>
    </source>
</evidence>
<feature type="compositionally biased region" description="Basic and acidic residues" evidence="8">
    <location>
        <begin position="149"/>
        <end position="165"/>
    </location>
</feature>
<evidence type="ECO:0000256" key="1">
    <source>
        <dbReference type="ARBA" id="ARBA00022723"/>
    </source>
</evidence>
<evidence type="ECO:0000313" key="14">
    <source>
        <dbReference type="RefSeq" id="XP_072844509.1"/>
    </source>
</evidence>
<dbReference type="SUPFAM" id="SSF47353">
    <property type="entry name" value="Retrovirus capsid dimerization domain-like"/>
    <property type="match status" value="1"/>
</dbReference>